<protein>
    <recommendedName>
        <fullName evidence="4 15">NADH dehydrogenase [ubiquinone] flavoprotein 1, mitochondrial</fullName>
        <ecNumber evidence="15">7.1.1.2</ecNumber>
    </recommendedName>
</protein>
<dbReference type="InterPro" id="IPR042128">
    <property type="entry name" value="NuoE_dom"/>
</dbReference>
<dbReference type="PANTHER" id="PTHR11780:SF10">
    <property type="entry name" value="NADH DEHYDROGENASE [UBIQUINONE] FLAVOPROTEIN 1, MITOCHONDRIAL"/>
    <property type="match status" value="1"/>
</dbReference>
<dbReference type="Ensembl" id="ENSHHUT00000031020.1">
    <property type="protein sequence ID" value="ENSHHUP00000029784.1"/>
    <property type="gene ID" value="ENSHHUG00000018984.1"/>
</dbReference>
<comment type="subunit">
    <text evidence="13">Core subunit of respiratory chain NADH dehydrogenase (Complex I) which is composed of 45 different subunits. This is a component of the flavoprotein-sulfur (FP) fragment of the enzyme. Interacts with RAB5IF.</text>
</comment>
<keyword evidence="6 15" id="KW-0285">Flavoprotein</keyword>
<comment type="function">
    <text evidence="15">Core subunit of the mitochondrial membrane respiratory chain NADH dehydrogenase (Complex I) which catalyzes electron transfer from NADH through the respiratory chain, using ubiquinone as an electron acceptor. Essential for the catalytic activity and assembly of complex I.</text>
</comment>
<dbReference type="SUPFAM" id="SSF52833">
    <property type="entry name" value="Thioredoxin-like"/>
    <property type="match status" value="1"/>
</dbReference>
<dbReference type="Proteomes" id="UP000314982">
    <property type="component" value="Unassembled WGS sequence"/>
</dbReference>
<evidence type="ECO:0000313" key="18">
    <source>
        <dbReference type="Proteomes" id="UP000314982"/>
    </source>
</evidence>
<proteinExistence type="inferred from homology"/>
<dbReference type="PANTHER" id="PTHR11780">
    <property type="entry name" value="NADH-UBIQUINONE OXIDOREDUCTASE FLAVOPROTEIN 1 NDUFV1"/>
    <property type="match status" value="1"/>
</dbReference>
<dbReference type="GO" id="GO:0051539">
    <property type="term" value="F:4 iron, 4 sulfur cluster binding"/>
    <property type="evidence" value="ECO:0007669"/>
    <property type="project" value="UniProtKB-UniRule"/>
</dbReference>
<keyword evidence="12 15" id="KW-0520">NAD</keyword>
<dbReference type="Gene3D" id="3.40.50.11540">
    <property type="entry name" value="NADH-ubiquinone oxidoreductase 51kDa subunit"/>
    <property type="match status" value="1"/>
</dbReference>
<keyword evidence="8 15" id="KW-0479">Metal-binding</keyword>
<sequence>MDKVAEILHIKPIEVYEVVSFYTMYNQKPIGKYMFEFCQTSPCCLNGVEDLMDYTCEKLGVKVGEPTADGLFEVRGVECLGACGYAPMMQLDEVVEEVKTSGLRGRGGAGFPAGMKWSFIDKKSGKPRHLVCNADESEPGTFKDRYLMEFIPHLLIEGMITSSYALGANLSYIYIRGEYMWVYKILERAINEAKAAGFLGKNILGSGYDLELYVHCGAGAYICGEETALIESLEGKRGNPRIKPPFPAISGLWANPTVVNNVETIAAVPWIVNNSGAEYAKIGIGRSTGTKLISASGHIKNPGVYEIELGLSVYEFMNSDEYLGGMSSDRPLKAFVPGGSSVPVLPAHLIYKTAAGEDRLMSYESLSDGGFATGSMLGSGGFIVYNDTSCIVRNTWNFSRFYHHESCGQCTPCREGTGWMEKVLHRIENGHGREEDIELLLSIQSKIEGNTICPLGDAAAWPVAAAIRHFRDEFEYHIRFPEKIKNRDHFVAEPFEKVKHLVSKETV</sequence>
<dbReference type="GO" id="GO:0046872">
    <property type="term" value="F:metal ion binding"/>
    <property type="evidence" value="ECO:0007669"/>
    <property type="project" value="UniProtKB-KW"/>
</dbReference>
<evidence type="ECO:0000256" key="2">
    <source>
        <dbReference type="ARBA" id="ARBA00001966"/>
    </source>
</evidence>
<dbReference type="NCBIfam" id="NF010120">
    <property type="entry name" value="PRK13596.1"/>
    <property type="match status" value="1"/>
</dbReference>
<evidence type="ECO:0000256" key="8">
    <source>
        <dbReference type="ARBA" id="ARBA00022723"/>
    </source>
</evidence>
<dbReference type="AlphaFoldDB" id="A0A4W5LVQ1"/>
<dbReference type="GO" id="GO:0051287">
    <property type="term" value="F:NAD binding"/>
    <property type="evidence" value="ECO:0007669"/>
    <property type="project" value="UniProtKB-UniRule"/>
</dbReference>
<dbReference type="SUPFAM" id="SSF140490">
    <property type="entry name" value="Nqo1C-terminal domain-like"/>
    <property type="match status" value="1"/>
</dbReference>
<dbReference type="FunFam" id="3.40.50.11540:FF:000001">
    <property type="entry name" value="NADH dehydrogenase [ubiquinone] flavoprotein 1, mitochondrial"/>
    <property type="match status" value="1"/>
</dbReference>
<dbReference type="InterPro" id="IPR001949">
    <property type="entry name" value="NADH-UbQ_OxRdtase_51kDa_CS"/>
</dbReference>
<dbReference type="Gene3D" id="3.40.30.10">
    <property type="entry name" value="Glutaredoxin"/>
    <property type="match status" value="1"/>
</dbReference>
<keyword evidence="15" id="KW-0249">Electron transport</keyword>
<keyword evidence="15" id="KW-0809">Transit peptide</keyword>
<dbReference type="GO" id="GO:0003954">
    <property type="term" value="F:NADH dehydrogenase activity"/>
    <property type="evidence" value="ECO:0007669"/>
    <property type="project" value="TreeGrafter"/>
</dbReference>
<keyword evidence="15" id="KW-0679">Respiratory chain</keyword>
<evidence type="ECO:0000256" key="9">
    <source>
        <dbReference type="ARBA" id="ARBA00022967"/>
    </source>
</evidence>
<dbReference type="GO" id="GO:0010181">
    <property type="term" value="F:FMN binding"/>
    <property type="evidence" value="ECO:0007669"/>
    <property type="project" value="InterPro"/>
</dbReference>
<dbReference type="PROSITE" id="PS00645">
    <property type="entry name" value="COMPLEX1_51K_2"/>
    <property type="match status" value="1"/>
</dbReference>
<evidence type="ECO:0000256" key="12">
    <source>
        <dbReference type="ARBA" id="ARBA00023027"/>
    </source>
</evidence>
<evidence type="ECO:0000256" key="7">
    <source>
        <dbReference type="ARBA" id="ARBA00022643"/>
    </source>
</evidence>
<comment type="cofactor">
    <cofactor evidence="1 15">
        <name>FMN</name>
        <dbReference type="ChEBI" id="CHEBI:58210"/>
    </cofactor>
</comment>
<keyword evidence="18" id="KW-1185">Reference proteome</keyword>
<dbReference type="GO" id="GO:0005743">
    <property type="term" value="C:mitochondrial inner membrane"/>
    <property type="evidence" value="ECO:0007669"/>
    <property type="project" value="UniProtKB-SubCell"/>
</dbReference>
<evidence type="ECO:0000313" key="17">
    <source>
        <dbReference type="Ensembl" id="ENSHHUP00000029784.1"/>
    </source>
</evidence>
<comment type="subcellular location">
    <subcellularLocation>
        <location evidence="15">Mitochondrion inner membrane</location>
        <topology evidence="15">Peripheral membrane protein</topology>
        <orientation evidence="15">Matrix side</orientation>
    </subcellularLocation>
</comment>
<reference evidence="17" key="2">
    <citation type="submission" date="2025-08" db="UniProtKB">
        <authorList>
            <consortium name="Ensembl"/>
        </authorList>
    </citation>
    <scope>IDENTIFICATION</scope>
</reference>
<dbReference type="InterPro" id="IPR037207">
    <property type="entry name" value="Nuop51_4Fe4S-bd_sf"/>
</dbReference>
<dbReference type="InterPro" id="IPR036249">
    <property type="entry name" value="Thioredoxin-like_sf"/>
</dbReference>
<keyword evidence="15" id="KW-0999">Mitochondrion inner membrane</keyword>
<evidence type="ECO:0000256" key="4">
    <source>
        <dbReference type="ARBA" id="ARBA00022402"/>
    </source>
</evidence>
<dbReference type="InterPro" id="IPR019575">
    <property type="entry name" value="Nuop51_4Fe4S-bd"/>
</dbReference>
<dbReference type="InterPro" id="IPR037225">
    <property type="entry name" value="Nuo51_FMN-bd_sf"/>
</dbReference>
<dbReference type="SMART" id="SM00928">
    <property type="entry name" value="NADH_4Fe-4S"/>
    <property type="match status" value="1"/>
</dbReference>
<keyword evidence="7 15" id="KW-0288">FMN</keyword>
<dbReference type="SUPFAM" id="SSF142984">
    <property type="entry name" value="Nqo1 middle domain-like"/>
    <property type="match status" value="1"/>
</dbReference>
<dbReference type="Gene3D" id="1.20.1440.230">
    <property type="entry name" value="NADH-ubiquinone oxidoreductase 51kDa subunit, iron-sulphur binding domain"/>
    <property type="match status" value="1"/>
</dbReference>
<accession>A0A4W5LVQ1</accession>
<reference evidence="18" key="1">
    <citation type="submission" date="2018-06" db="EMBL/GenBank/DDBJ databases">
        <title>Genome assembly of Danube salmon.</title>
        <authorList>
            <person name="Macqueen D.J."/>
            <person name="Gundappa M.K."/>
        </authorList>
    </citation>
    <scope>NUCLEOTIDE SEQUENCE [LARGE SCALE GENOMIC DNA]</scope>
</reference>
<dbReference type="InterPro" id="IPR041921">
    <property type="entry name" value="NuoE_N"/>
</dbReference>
<dbReference type="Pfam" id="PF01512">
    <property type="entry name" value="Complex1_51K"/>
    <property type="match status" value="1"/>
</dbReference>
<evidence type="ECO:0000256" key="6">
    <source>
        <dbReference type="ARBA" id="ARBA00022630"/>
    </source>
</evidence>
<evidence type="ECO:0000256" key="11">
    <source>
        <dbReference type="ARBA" id="ARBA00023014"/>
    </source>
</evidence>
<dbReference type="NCBIfam" id="TIGR01959">
    <property type="entry name" value="nuoF_fam"/>
    <property type="match status" value="1"/>
</dbReference>
<evidence type="ECO:0000256" key="13">
    <source>
        <dbReference type="ARBA" id="ARBA00046881"/>
    </source>
</evidence>
<dbReference type="PROSITE" id="PS00644">
    <property type="entry name" value="COMPLEX1_51K_1"/>
    <property type="match status" value="1"/>
</dbReference>
<comment type="similarity">
    <text evidence="3 15">Belongs to the complex I 51 kDa subunit family.</text>
</comment>
<dbReference type="CDD" id="cd03064">
    <property type="entry name" value="TRX_Fd_NuoE"/>
    <property type="match status" value="1"/>
</dbReference>
<evidence type="ECO:0000256" key="14">
    <source>
        <dbReference type="ARBA" id="ARBA00048769"/>
    </source>
</evidence>
<dbReference type="STRING" id="62062.ENSHHUP00000029784"/>
<keyword evidence="10 15" id="KW-0408">Iron</keyword>
<reference evidence="17" key="3">
    <citation type="submission" date="2025-09" db="UniProtKB">
        <authorList>
            <consortium name="Ensembl"/>
        </authorList>
    </citation>
    <scope>IDENTIFICATION</scope>
</reference>
<feature type="domain" description="NADH-ubiquinone oxidoreductase 51kDa subunit iron-sulphur binding" evidence="16">
    <location>
        <begin position="392"/>
        <end position="437"/>
    </location>
</feature>
<dbReference type="SUPFAM" id="SSF142019">
    <property type="entry name" value="Nqo1 FMN-binding domain-like"/>
    <property type="match status" value="1"/>
</dbReference>
<evidence type="ECO:0000256" key="15">
    <source>
        <dbReference type="RuleBase" id="RU364066"/>
    </source>
</evidence>
<dbReference type="Pfam" id="PF01257">
    <property type="entry name" value="2Fe-2S_thioredx"/>
    <property type="match status" value="1"/>
</dbReference>
<keyword evidence="15" id="KW-0472">Membrane</keyword>
<name>A0A4W5LVQ1_9TELE</name>
<keyword evidence="15" id="KW-0496">Mitochondrion</keyword>
<evidence type="ECO:0000256" key="1">
    <source>
        <dbReference type="ARBA" id="ARBA00001917"/>
    </source>
</evidence>
<dbReference type="Gene3D" id="3.10.20.600">
    <property type="match status" value="1"/>
</dbReference>
<dbReference type="InterPro" id="IPR050837">
    <property type="entry name" value="ComplexI_51kDa_subunit"/>
</dbReference>
<evidence type="ECO:0000256" key="5">
    <source>
        <dbReference type="ARBA" id="ARBA00022485"/>
    </source>
</evidence>
<organism evidence="17 18">
    <name type="scientific">Hucho hucho</name>
    <name type="common">huchen</name>
    <dbReference type="NCBI Taxonomy" id="62062"/>
    <lineage>
        <taxon>Eukaryota</taxon>
        <taxon>Metazoa</taxon>
        <taxon>Chordata</taxon>
        <taxon>Craniata</taxon>
        <taxon>Vertebrata</taxon>
        <taxon>Euteleostomi</taxon>
        <taxon>Actinopterygii</taxon>
        <taxon>Neopterygii</taxon>
        <taxon>Teleostei</taxon>
        <taxon>Protacanthopterygii</taxon>
        <taxon>Salmoniformes</taxon>
        <taxon>Salmonidae</taxon>
        <taxon>Salmoninae</taxon>
        <taxon>Hucho</taxon>
    </lineage>
</organism>
<keyword evidence="11 15" id="KW-0411">Iron-sulfur</keyword>
<dbReference type="InterPro" id="IPR011538">
    <property type="entry name" value="Nuo51_FMN-bd"/>
</dbReference>
<dbReference type="Gene3D" id="1.10.10.1590">
    <property type="entry name" value="NADH-quinone oxidoreductase subunit E"/>
    <property type="match status" value="1"/>
</dbReference>
<comment type="catalytic activity">
    <reaction evidence="14">
        <text>a ubiquinone + NADH + 5 H(+)(in) = a ubiquinol + NAD(+) + 4 H(+)(out)</text>
        <dbReference type="Rhea" id="RHEA:29091"/>
        <dbReference type="Rhea" id="RHEA-COMP:9565"/>
        <dbReference type="Rhea" id="RHEA-COMP:9566"/>
        <dbReference type="ChEBI" id="CHEBI:15378"/>
        <dbReference type="ChEBI" id="CHEBI:16389"/>
        <dbReference type="ChEBI" id="CHEBI:17976"/>
        <dbReference type="ChEBI" id="CHEBI:57540"/>
        <dbReference type="ChEBI" id="CHEBI:57945"/>
        <dbReference type="EC" id="7.1.1.2"/>
    </reaction>
    <physiologicalReaction direction="left-to-right" evidence="14">
        <dbReference type="Rhea" id="RHEA:29092"/>
    </physiologicalReaction>
</comment>
<dbReference type="GO" id="GO:0008137">
    <property type="term" value="F:NADH dehydrogenase (ubiquinone) activity"/>
    <property type="evidence" value="ECO:0007669"/>
    <property type="project" value="UniProtKB-EC"/>
</dbReference>
<dbReference type="Pfam" id="PF10589">
    <property type="entry name" value="NADH_4Fe-4S"/>
    <property type="match status" value="1"/>
</dbReference>
<evidence type="ECO:0000256" key="3">
    <source>
        <dbReference type="ARBA" id="ARBA00007523"/>
    </source>
</evidence>
<evidence type="ECO:0000259" key="16">
    <source>
        <dbReference type="SMART" id="SM00928"/>
    </source>
</evidence>
<dbReference type="GeneTree" id="ENSGT00390000010641"/>
<keyword evidence="9" id="KW-1278">Translocase</keyword>
<dbReference type="InterPro" id="IPR011537">
    <property type="entry name" value="NADH-UbQ_OxRdtase_suF"/>
</dbReference>
<dbReference type="FunFam" id="1.20.1440.230:FF:000001">
    <property type="entry name" value="Mitochondrial NADH dehydrogenase flavoprotein 1"/>
    <property type="match status" value="1"/>
</dbReference>
<evidence type="ECO:0000256" key="10">
    <source>
        <dbReference type="ARBA" id="ARBA00023004"/>
    </source>
</evidence>
<dbReference type="GO" id="GO:0045333">
    <property type="term" value="P:cellular respiration"/>
    <property type="evidence" value="ECO:0007669"/>
    <property type="project" value="TreeGrafter"/>
</dbReference>
<keyword evidence="15" id="KW-0813">Transport</keyword>
<comment type="cofactor">
    <cofactor evidence="2 15">
        <name>[4Fe-4S] cluster</name>
        <dbReference type="ChEBI" id="CHEBI:49883"/>
    </cofactor>
</comment>
<dbReference type="EC" id="7.1.1.2" evidence="15"/>
<keyword evidence="5 15" id="KW-0004">4Fe-4S</keyword>